<dbReference type="AlphaFoldDB" id="A0A1V8TVA0"/>
<evidence type="ECO:0000256" key="1">
    <source>
        <dbReference type="SAM" id="MobiDB-lite"/>
    </source>
</evidence>
<gene>
    <name evidence="2" type="ORF">B0A48_00671</name>
</gene>
<keyword evidence="3" id="KW-1185">Reference proteome</keyword>
<feature type="region of interest" description="Disordered" evidence="1">
    <location>
        <begin position="893"/>
        <end position="925"/>
    </location>
</feature>
<dbReference type="OrthoDB" id="3548913at2759"/>
<dbReference type="EMBL" id="NAJO01000001">
    <property type="protein sequence ID" value="OQO15288.1"/>
    <property type="molecule type" value="Genomic_DNA"/>
</dbReference>
<sequence length="1030" mass="113569">MLIEERRPAGTRLLPSLLDIWSSHVTWTGKEKLRSWLVRTLRQGHFLLESNRPSFSARVYGQPKIDAAARAEAFYADSVTELLDVLGDKTGSSAIPDGAIVFCHAVYDALRLSPANQNGLSSFVLTRWLFASFMPDLLVSPESYGLLIDHHISDLARQRICHEIALRARKVVSDVYYDRPFAPSVATETRTLVHRVAARLQFATSTTLGRLATPPAIEGASGTTFVNICAADALAIMKVLYPPSEVGNAVTDSTGVRSSASSMSGFSLFRATDFTEQQWTATPYNIPGAEDFPTLFSSDERALDLNGTDVGSPARSSDLLTVLLDRTDTRRAACEAASDFVGAHRWMEYADMIDSYDTSDGRIALLNNIAAILRDAESDVDYVLASLKQYEMWEITTATLLSATLRSMVPPTKLCAQLRTKMWYHADVRTTGVYDNLRSVANALRAMYKSAKLAGPILPGTIPTRGVASPNLVASAGQWKSESMVLDLLGVAAAHGGPNKLNDMHVKQVQAWRQRSQIHSVCEGEERIHKFCMEVRKCVDHFTTIGTLEDTVQQSARSSTQQQHYSYVLKPDTGNDPHAYLRHRANSLTLQTQVAPSIDSISTASHTLSNASSREYFDGRSPTLTSKSSATFWSPTLSEAQSPSSATSVGSYAPPVNIEKKFSKEITDTTDLASLKRDFTGLLLSEIGDVLFAHGSETDQAFWDGVGGELTQSHLSGARTSLQEQLKSLHASRTLRHASQRQPFDYYGAIRQLFKLFGSADDPHSKLWYLGRVQELLIPFMAPPMQDRKSAHENTETSATPSQASPPLGRYNPDGDAAIEGFYLLFAEPTLRPAFLFRDLQYIASLLPSSVLESQPDGKSFWNAVAAVTRIKNEMCKIYIETADTIIDFHTKARGHSRSSSQAQQQRDDASFPSPSRTPPLDSGTKYTMSDAAHLLQIAAKEGLPVAQCELATLYLTHPDLMERVLAPWALPKEVFREEIEGRSKREKDLDRYDPGTMCVAIHWMVKAAEGGDALAKAHLRQREEMEKLG</sequence>
<protein>
    <submittedName>
        <fullName evidence="2">Uncharacterized protein</fullName>
    </submittedName>
</protein>
<dbReference type="PANTHER" id="PTHR42064:SF1">
    <property type="entry name" value="YALI0F28677P"/>
    <property type="match status" value="1"/>
</dbReference>
<evidence type="ECO:0000313" key="3">
    <source>
        <dbReference type="Proteomes" id="UP000192596"/>
    </source>
</evidence>
<dbReference type="STRING" id="1507870.A0A1V8TVA0"/>
<name>A0A1V8TVA0_9PEZI</name>
<organism evidence="2 3">
    <name type="scientific">Cryoendolithus antarcticus</name>
    <dbReference type="NCBI Taxonomy" id="1507870"/>
    <lineage>
        <taxon>Eukaryota</taxon>
        <taxon>Fungi</taxon>
        <taxon>Dikarya</taxon>
        <taxon>Ascomycota</taxon>
        <taxon>Pezizomycotina</taxon>
        <taxon>Dothideomycetes</taxon>
        <taxon>Dothideomycetidae</taxon>
        <taxon>Cladosporiales</taxon>
        <taxon>Cladosporiaceae</taxon>
        <taxon>Cryoendolithus</taxon>
    </lineage>
</organism>
<evidence type="ECO:0000313" key="2">
    <source>
        <dbReference type="EMBL" id="OQO15288.1"/>
    </source>
</evidence>
<feature type="region of interest" description="Disordered" evidence="1">
    <location>
        <begin position="787"/>
        <end position="809"/>
    </location>
</feature>
<accession>A0A1V8TVA0</accession>
<feature type="compositionally biased region" description="Polar residues" evidence="1">
    <location>
        <begin position="796"/>
        <end position="805"/>
    </location>
</feature>
<reference evidence="3" key="1">
    <citation type="submission" date="2017-03" db="EMBL/GenBank/DDBJ databases">
        <title>Genomes of endolithic fungi from Antarctica.</title>
        <authorList>
            <person name="Coleine C."/>
            <person name="Masonjones S."/>
            <person name="Stajich J.E."/>
        </authorList>
    </citation>
    <scope>NUCLEOTIDE SEQUENCE [LARGE SCALE GENOMIC DNA]</scope>
    <source>
        <strain evidence="3">CCFEE 5527</strain>
    </source>
</reference>
<dbReference type="Proteomes" id="UP000192596">
    <property type="component" value="Unassembled WGS sequence"/>
</dbReference>
<dbReference type="InParanoid" id="A0A1V8TVA0"/>
<dbReference type="PANTHER" id="PTHR42064">
    <property type="entry name" value="YALI0F28677P"/>
    <property type="match status" value="1"/>
</dbReference>
<proteinExistence type="predicted"/>
<comment type="caution">
    <text evidence="2">The sequence shown here is derived from an EMBL/GenBank/DDBJ whole genome shotgun (WGS) entry which is preliminary data.</text>
</comment>